<dbReference type="InterPro" id="IPR011051">
    <property type="entry name" value="RmlC_Cupin_sf"/>
</dbReference>
<organism evidence="1 2">
    <name type="scientific">Nocardioides plantarum</name>
    <dbReference type="NCBI Taxonomy" id="29299"/>
    <lineage>
        <taxon>Bacteria</taxon>
        <taxon>Bacillati</taxon>
        <taxon>Actinomycetota</taxon>
        <taxon>Actinomycetes</taxon>
        <taxon>Propionibacteriales</taxon>
        <taxon>Nocardioidaceae</taxon>
        <taxon>Nocardioides</taxon>
    </lineage>
</organism>
<protein>
    <recommendedName>
        <fullName evidence="3">Cytoplasmic protein</fullName>
    </recommendedName>
</protein>
<keyword evidence="2" id="KW-1185">Reference proteome</keyword>
<dbReference type="SUPFAM" id="SSF51182">
    <property type="entry name" value="RmlC-like cupins"/>
    <property type="match status" value="1"/>
</dbReference>
<proteinExistence type="predicted"/>
<accession>A0ABV5KCW5</accession>
<evidence type="ECO:0000313" key="2">
    <source>
        <dbReference type="Proteomes" id="UP001589750"/>
    </source>
</evidence>
<dbReference type="Gene3D" id="2.60.120.10">
    <property type="entry name" value="Jelly Rolls"/>
    <property type="match status" value="1"/>
</dbReference>
<comment type="caution">
    <text evidence="1">The sequence shown here is derived from an EMBL/GenBank/DDBJ whole genome shotgun (WGS) entry which is preliminary data.</text>
</comment>
<dbReference type="EMBL" id="JBHMDG010000012">
    <property type="protein sequence ID" value="MFB9313640.1"/>
    <property type="molecule type" value="Genomic_DNA"/>
</dbReference>
<dbReference type="Proteomes" id="UP001589750">
    <property type="component" value="Unassembled WGS sequence"/>
</dbReference>
<gene>
    <name evidence="1" type="ORF">ACFFRI_11355</name>
</gene>
<evidence type="ECO:0000313" key="1">
    <source>
        <dbReference type="EMBL" id="MFB9313640.1"/>
    </source>
</evidence>
<name>A0ABV5KCW5_9ACTN</name>
<sequence>MADPVTTNPDHYRVVFENERVRVLEYLDHPGAQTTPHQHPDSVMVTLSSFRRQLYAGDAEVEVEIPAGSARWLDAQEHSGHNIGDTDTHVVFVELKEPRPGGVVHPPRLGPS</sequence>
<evidence type="ECO:0008006" key="3">
    <source>
        <dbReference type="Google" id="ProtNLM"/>
    </source>
</evidence>
<dbReference type="RefSeq" id="WP_140007760.1">
    <property type="nucleotide sequence ID" value="NZ_JBHMDG010000012.1"/>
</dbReference>
<dbReference type="InterPro" id="IPR014710">
    <property type="entry name" value="RmlC-like_jellyroll"/>
</dbReference>
<reference evidence="1 2" key="1">
    <citation type="submission" date="2024-09" db="EMBL/GenBank/DDBJ databases">
        <authorList>
            <person name="Sun Q."/>
            <person name="Mori K."/>
        </authorList>
    </citation>
    <scope>NUCLEOTIDE SEQUENCE [LARGE SCALE GENOMIC DNA]</scope>
    <source>
        <strain evidence="1 2">JCM 9626</strain>
    </source>
</reference>